<dbReference type="GeneID" id="25914755"/>
<protein>
    <submittedName>
        <fullName evidence="1">Uncharacterized protein</fullName>
    </submittedName>
</protein>
<gene>
    <name evidence="1" type="ORF">SARC_14251</name>
</gene>
<keyword evidence="2" id="KW-1185">Reference proteome</keyword>
<evidence type="ECO:0000313" key="1">
    <source>
        <dbReference type="EMBL" id="KNC73192.1"/>
    </source>
</evidence>
<dbReference type="EMBL" id="KQ245947">
    <property type="protein sequence ID" value="KNC73192.1"/>
    <property type="molecule type" value="Genomic_DNA"/>
</dbReference>
<reference evidence="1 2" key="1">
    <citation type="submission" date="2011-02" db="EMBL/GenBank/DDBJ databases">
        <title>The Genome Sequence of Sphaeroforma arctica JP610.</title>
        <authorList>
            <consortium name="The Broad Institute Genome Sequencing Platform"/>
            <person name="Russ C."/>
            <person name="Cuomo C."/>
            <person name="Young S.K."/>
            <person name="Zeng Q."/>
            <person name="Gargeya S."/>
            <person name="Alvarado L."/>
            <person name="Berlin A."/>
            <person name="Chapman S.B."/>
            <person name="Chen Z."/>
            <person name="Freedman E."/>
            <person name="Gellesch M."/>
            <person name="Goldberg J."/>
            <person name="Griggs A."/>
            <person name="Gujja S."/>
            <person name="Heilman E."/>
            <person name="Heiman D."/>
            <person name="Howarth C."/>
            <person name="Mehta T."/>
            <person name="Neiman D."/>
            <person name="Pearson M."/>
            <person name="Roberts A."/>
            <person name="Saif S."/>
            <person name="Shea T."/>
            <person name="Shenoy N."/>
            <person name="Sisk P."/>
            <person name="Stolte C."/>
            <person name="Sykes S."/>
            <person name="White J."/>
            <person name="Yandava C."/>
            <person name="Burger G."/>
            <person name="Gray M.W."/>
            <person name="Holland P.W.H."/>
            <person name="King N."/>
            <person name="Lang F.B.F."/>
            <person name="Roger A.J."/>
            <person name="Ruiz-Trillo I."/>
            <person name="Haas B."/>
            <person name="Nusbaum C."/>
            <person name="Birren B."/>
        </authorList>
    </citation>
    <scope>NUCLEOTIDE SEQUENCE [LARGE SCALE GENOMIC DNA]</scope>
    <source>
        <strain evidence="1 2">JP610</strain>
    </source>
</reference>
<feature type="non-terminal residue" evidence="1">
    <location>
        <position position="1"/>
    </location>
</feature>
<dbReference type="AlphaFoldDB" id="A0A0L0F8Z7"/>
<dbReference type="RefSeq" id="XP_014147094.1">
    <property type="nucleotide sequence ID" value="XM_014291619.1"/>
</dbReference>
<accession>A0A0L0F8Z7</accession>
<evidence type="ECO:0000313" key="2">
    <source>
        <dbReference type="Proteomes" id="UP000054560"/>
    </source>
</evidence>
<sequence>VAAFTRALRKDPQVTVHALEMLLTYMVTRASLKVFLNESRDAQTAAATEEFSA</sequence>
<name>A0A0L0F8Z7_9EUKA</name>
<dbReference type="Proteomes" id="UP000054560">
    <property type="component" value="Unassembled WGS sequence"/>
</dbReference>
<organism evidence="1 2">
    <name type="scientific">Sphaeroforma arctica JP610</name>
    <dbReference type="NCBI Taxonomy" id="667725"/>
    <lineage>
        <taxon>Eukaryota</taxon>
        <taxon>Ichthyosporea</taxon>
        <taxon>Ichthyophonida</taxon>
        <taxon>Sphaeroforma</taxon>
    </lineage>
</organism>
<proteinExistence type="predicted"/>